<keyword evidence="4 5" id="KW-0472">Membrane</keyword>
<feature type="transmembrane region" description="Helical" evidence="5">
    <location>
        <begin position="212"/>
        <end position="232"/>
    </location>
</feature>
<evidence type="ECO:0000313" key="8">
    <source>
        <dbReference type="Proteomes" id="UP000242757"/>
    </source>
</evidence>
<feature type="transmembrane region" description="Helical" evidence="5">
    <location>
        <begin position="147"/>
        <end position="164"/>
    </location>
</feature>
<evidence type="ECO:0000256" key="1">
    <source>
        <dbReference type="ARBA" id="ARBA00004141"/>
    </source>
</evidence>
<feature type="transmembrane region" description="Helical" evidence="5">
    <location>
        <begin position="266"/>
        <end position="284"/>
    </location>
</feature>
<evidence type="ECO:0000259" key="6">
    <source>
        <dbReference type="Pfam" id="PF00892"/>
    </source>
</evidence>
<evidence type="ECO:0000313" key="7">
    <source>
        <dbReference type="EMBL" id="OXY80549.1"/>
    </source>
</evidence>
<evidence type="ECO:0000256" key="5">
    <source>
        <dbReference type="SAM" id="Phobius"/>
    </source>
</evidence>
<dbReference type="EMBL" id="NBIM01000009">
    <property type="protein sequence ID" value="OXY80549.1"/>
    <property type="molecule type" value="Genomic_DNA"/>
</dbReference>
<feature type="transmembrane region" description="Helical" evidence="5">
    <location>
        <begin position="244"/>
        <end position="260"/>
    </location>
</feature>
<feature type="transmembrane region" description="Helical" evidence="5">
    <location>
        <begin position="171"/>
        <end position="192"/>
    </location>
</feature>
<keyword evidence="3 5" id="KW-1133">Transmembrane helix</keyword>
<feature type="transmembrane region" description="Helical" evidence="5">
    <location>
        <begin position="28"/>
        <end position="48"/>
    </location>
</feature>
<comment type="caution">
    <text evidence="7">The sequence shown here is derived from an EMBL/GenBank/DDBJ whole genome shotgun (WGS) entry which is preliminary data.</text>
</comment>
<evidence type="ECO:0000256" key="2">
    <source>
        <dbReference type="ARBA" id="ARBA00022692"/>
    </source>
</evidence>
<dbReference type="PANTHER" id="PTHR22911">
    <property type="entry name" value="ACYL-MALONYL CONDENSING ENZYME-RELATED"/>
    <property type="match status" value="1"/>
</dbReference>
<feature type="transmembrane region" description="Helical" evidence="5">
    <location>
        <begin position="95"/>
        <end position="114"/>
    </location>
</feature>
<reference evidence="7 8" key="1">
    <citation type="submission" date="2017-08" db="EMBL/GenBank/DDBJ databases">
        <title>A Genome Sequence of Oceanimonas doudoroffii ATCC 27123T.</title>
        <authorList>
            <person name="Brennan M.A."/>
            <person name="Maclea K.S."/>
            <person name="Mcclelland W.D."/>
            <person name="Trachtenberg A.M."/>
        </authorList>
    </citation>
    <scope>NUCLEOTIDE SEQUENCE [LARGE SCALE GENOMIC DNA]</scope>
    <source>
        <strain evidence="7 8">ATCC 27123</strain>
    </source>
</reference>
<keyword evidence="8" id="KW-1185">Reference proteome</keyword>
<dbReference type="PANTHER" id="PTHR22911:SF6">
    <property type="entry name" value="SOLUTE CARRIER FAMILY 35 MEMBER G1"/>
    <property type="match status" value="1"/>
</dbReference>
<dbReference type="AlphaFoldDB" id="A0A233RAW9"/>
<dbReference type="Pfam" id="PF00892">
    <property type="entry name" value="EamA"/>
    <property type="match status" value="2"/>
</dbReference>
<feature type="transmembrane region" description="Helical" evidence="5">
    <location>
        <begin position="123"/>
        <end position="141"/>
    </location>
</feature>
<evidence type="ECO:0000256" key="3">
    <source>
        <dbReference type="ARBA" id="ARBA00022989"/>
    </source>
</evidence>
<protein>
    <submittedName>
        <fullName evidence="7">EamA family transporter</fullName>
    </submittedName>
</protein>
<proteinExistence type="predicted"/>
<dbReference type="InterPro" id="IPR037185">
    <property type="entry name" value="EmrE-like"/>
</dbReference>
<keyword evidence="2 5" id="KW-0812">Transmembrane</keyword>
<dbReference type="Gene3D" id="1.10.3730.20">
    <property type="match status" value="2"/>
</dbReference>
<feature type="domain" description="EamA" evidence="6">
    <location>
        <begin position="153"/>
        <end position="278"/>
    </location>
</feature>
<dbReference type="SUPFAM" id="SSF103481">
    <property type="entry name" value="Multidrug resistance efflux transporter EmrE"/>
    <property type="match status" value="2"/>
</dbReference>
<name>A0A233RAW9_9GAMM</name>
<organism evidence="7 8">
    <name type="scientific">Oceanimonas doudoroffii</name>
    <dbReference type="NCBI Taxonomy" id="84158"/>
    <lineage>
        <taxon>Bacteria</taxon>
        <taxon>Pseudomonadati</taxon>
        <taxon>Pseudomonadota</taxon>
        <taxon>Gammaproteobacteria</taxon>
        <taxon>Aeromonadales</taxon>
        <taxon>Aeromonadaceae</taxon>
        <taxon>Oceanimonas</taxon>
    </lineage>
</organism>
<feature type="domain" description="EamA" evidence="6">
    <location>
        <begin position="5"/>
        <end position="137"/>
    </location>
</feature>
<evidence type="ECO:0000256" key="4">
    <source>
        <dbReference type="ARBA" id="ARBA00023136"/>
    </source>
</evidence>
<dbReference type="RefSeq" id="WP_094201948.1">
    <property type="nucleotide sequence ID" value="NZ_NBIM01000009.1"/>
</dbReference>
<dbReference type="OrthoDB" id="148351at2"/>
<dbReference type="InterPro" id="IPR000620">
    <property type="entry name" value="EamA_dom"/>
</dbReference>
<gene>
    <name evidence="7" type="ORF">B6S08_16695</name>
</gene>
<comment type="subcellular location">
    <subcellularLocation>
        <location evidence="1">Membrane</location>
        <topology evidence="1">Multi-pass membrane protein</topology>
    </subcellularLocation>
</comment>
<accession>A0A233RAW9</accession>
<sequence>MENMRGSLFMVMAMAAFAVEDMFIKAAATEAAIGVVLTLLGLGGTLIFMMLTWRSGSSVLTRAMWSRAILIRSVCEMTGRVCFALAIALTPLSSASAILQASPLVVILGAAVIFGERVGMQRWLAIAVGFAGVLMIIRPGLEGFNPASLFAVISTLGFAGRDLATRAAPPALSNFQLGVCGFLVLIPSGILLQLVNGQALALDGWKMAPATAAQVLAAVLFGVAAYNALTIAMRTGEISVVTPFRYTRLLFALVLGMLVFHEQPDVMTVLGSVLIVGSGAYTLLQSRRLVAVSPSR</sequence>
<dbReference type="Proteomes" id="UP000242757">
    <property type="component" value="Unassembled WGS sequence"/>
</dbReference>
<dbReference type="GO" id="GO:0016020">
    <property type="term" value="C:membrane"/>
    <property type="evidence" value="ECO:0007669"/>
    <property type="project" value="UniProtKB-SubCell"/>
</dbReference>